<dbReference type="Proteomes" id="UP000471751">
    <property type="component" value="Unassembled WGS sequence"/>
</dbReference>
<dbReference type="AlphaFoldDB" id="A0A6I5RPZ5"/>
<name>A0A6I5RPZ5_9PSED</name>
<comment type="caution">
    <text evidence="2">The sequence shown here is derived from an EMBL/GenBank/DDBJ whole genome shotgun (WGS) entry which is preliminary data.</text>
</comment>
<sequence length="57" mass="6381">MTQIYLKPVAGRDNPMPEKGGELLPEEGAYVPRNAYWVRRLNAGDVVEAKPKKEAKV</sequence>
<evidence type="ECO:0000256" key="1">
    <source>
        <dbReference type="SAM" id="MobiDB-lite"/>
    </source>
</evidence>
<evidence type="ECO:0000313" key="2">
    <source>
        <dbReference type="EMBL" id="NES09721.1"/>
    </source>
</evidence>
<reference evidence="2 3" key="1">
    <citation type="submission" date="2020-02" db="EMBL/GenBank/DDBJ databases">
        <title>Broccoli isolated Pseudomonas sp.</title>
        <authorList>
            <person name="Fujikawa T."/>
            <person name="Sawada H."/>
        </authorList>
    </citation>
    <scope>NUCLEOTIDE SEQUENCE [LARGE SCALE GENOMIC DNA]</scope>
    <source>
        <strain evidence="2 3">JCM 32154</strain>
    </source>
</reference>
<accession>A0A6I5RPZ5</accession>
<organism evidence="2 3">
    <name type="scientific">Pseudomonas laurentiana</name>
    <dbReference type="NCBI Taxonomy" id="2364649"/>
    <lineage>
        <taxon>Bacteria</taxon>
        <taxon>Pseudomonadati</taxon>
        <taxon>Pseudomonadota</taxon>
        <taxon>Gammaproteobacteria</taxon>
        <taxon>Pseudomonadales</taxon>
        <taxon>Pseudomonadaceae</taxon>
        <taxon>Pseudomonas</taxon>
    </lineage>
</organism>
<keyword evidence="3" id="KW-1185">Reference proteome</keyword>
<proteinExistence type="predicted"/>
<dbReference type="EMBL" id="JAAHBT010000071">
    <property type="protein sequence ID" value="NES09721.1"/>
    <property type="molecule type" value="Genomic_DNA"/>
</dbReference>
<feature type="region of interest" description="Disordered" evidence="1">
    <location>
        <begin position="1"/>
        <end position="24"/>
    </location>
</feature>
<dbReference type="InterPro" id="IPR024400">
    <property type="entry name" value="DUF2635"/>
</dbReference>
<dbReference type="Pfam" id="PF10948">
    <property type="entry name" value="DUF2635"/>
    <property type="match status" value="1"/>
</dbReference>
<gene>
    <name evidence="2" type="ORF">G3O07_08230</name>
</gene>
<protein>
    <submittedName>
        <fullName evidence="2">DUF2635 domain-containing protein</fullName>
    </submittedName>
</protein>
<evidence type="ECO:0000313" key="3">
    <source>
        <dbReference type="Proteomes" id="UP000471751"/>
    </source>
</evidence>
<dbReference type="RefSeq" id="WP_083199776.1">
    <property type="nucleotide sequence ID" value="NZ_BMQU01000003.1"/>
</dbReference>